<dbReference type="Proteomes" id="UP001152795">
    <property type="component" value="Unassembled WGS sequence"/>
</dbReference>
<dbReference type="EMBL" id="CACRXK020001588">
    <property type="protein sequence ID" value="CAB3990040.1"/>
    <property type="molecule type" value="Genomic_DNA"/>
</dbReference>
<dbReference type="GO" id="GO:0016020">
    <property type="term" value="C:membrane"/>
    <property type="evidence" value="ECO:0007669"/>
    <property type="project" value="TreeGrafter"/>
</dbReference>
<dbReference type="AlphaFoldDB" id="A0A7D9HT63"/>
<dbReference type="InterPro" id="IPR045888">
    <property type="entry name" value="Erv"/>
</dbReference>
<evidence type="ECO:0000259" key="1">
    <source>
        <dbReference type="Pfam" id="PF13850"/>
    </source>
</evidence>
<name>A0A7D9HT63_PARCT</name>
<sequence length="265" mass="31565">MRRLGSELRQRKHLKVIQELDAFPKVPESYQKTTASGGTVSILTFLFIGILIISEFQYYRATDIQYNYEVDTDSDSKLQINVDLTIAMKCQDNRNQTSSFTFNDLWLRPRNRSGRYTGHYDRWITKFTVMFKFRREWYSVILKCQTWQAYSINANLIHHAGITLRNRMFALRAASPYEIFYERLSDFEFIFPCNISWHFLDRAMNSMVVRVRYKQCEGNFYEQVCVNCTFLASATIHARHFDLYSMFFVALAARFLLQRHEEEDE</sequence>
<dbReference type="PANTHER" id="PTHR10984">
    <property type="entry name" value="ENDOPLASMIC RETICULUM-GOLGI INTERMEDIATE COMPARTMENT PROTEIN"/>
    <property type="match status" value="1"/>
</dbReference>
<dbReference type="GO" id="GO:0006890">
    <property type="term" value="P:retrograde vesicle-mediated transport, Golgi to endoplasmic reticulum"/>
    <property type="evidence" value="ECO:0007669"/>
    <property type="project" value="TreeGrafter"/>
</dbReference>
<keyword evidence="3" id="KW-1185">Reference proteome</keyword>
<evidence type="ECO:0000313" key="3">
    <source>
        <dbReference type="Proteomes" id="UP001152795"/>
    </source>
</evidence>
<dbReference type="GO" id="GO:0005783">
    <property type="term" value="C:endoplasmic reticulum"/>
    <property type="evidence" value="ECO:0007669"/>
    <property type="project" value="TreeGrafter"/>
</dbReference>
<accession>A0A7D9HT63</accession>
<comment type="caution">
    <text evidence="2">The sequence shown here is derived from an EMBL/GenBank/DDBJ whole genome shotgun (WGS) entry which is preliminary data.</text>
</comment>
<dbReference type="GO" id="GO:0006888">
    <property type="term" value="P:endoplasmic reticulum to Golgi vesicle-mediated transport"/>
    <property type="evidence" value="ECO:0007669"/>
    <property type="project" value="TreeGrafter"/>
</dbReference>
<dbReference type="OrthoDB" id="5541786at2759"/>
<protein>
    <submittedName>
        <fullName evidence="2">Endoplasmic reticulum-Golgi intermediate compartment 2-like</fullName>
    </submittedName>
</protein>
<feature type="non-terminal residue" evidence="2">
    <location>
        <position position="265"/>
    </location>
</feature>
<evidence type="ECO:0000313" key="2">
    <source>
        <dbReference type="EMBL" id="CAB3990040.1"/>
    </source>
</evidence>
<organism evidence="2 3">
    <name type="scientific">Paramuricea clavata</name>
    <name type="common">Red gorgonian</name>
    <name type="synonym">Violescent sea-whip</name>
    <dbReference type="NCBI Taxonomy" id="317549"/>
    <lineage>
        <taxon>Eukaryota</taxon>
        <taxon>Metazoa</taxon>
        <taxon>Cnidaria</taxon>
        <taxon>Anthozoa</taxon>
        <taxon>Octocorallia</taxon>
        <taxon>Malacalcyonacea</taxon>
        <taxon>Plexauridae</taxon>
        <taxon>Paramuricea</taxon>
    </lineage>
</organism>
<dbReference type="InterPro" id="IPR039542">
    <property type="entry name" value="Erv_N"/>
</dbReference>
<proteinExistence type="predicted"/>
<feature type="domain" description="Endoplasmic reticulum vesicle transporter N-terminal" evidence="1">
    <location>
        <begin position="18"/>
        <end position="92"/>
    </location>
</feature>
<gene>
    <name evidence="2" type="ORF">PACLA_8A075270</name>
</gene>
<dbReference type="PANTHER" id="PTHR10984:SF30">
    <property type="entry name" value="ENDOPLASMIC RETICULUM-GOLGI INTERMEDIATE COMPARTMENT PROTEIN 2"/>
    <property type="match status" value="1"/>
</dbReference>
<dbReference type="Pfam" id="PF13850">
    <property type="entry name" value="ERGIC_N"/>
    <property type="match status" value="1"/>
</dbReference>
<reference evidence="2" key="1">
    <citation type="submission" date="2020-04" db="EMBL/GenBank/DDBJ databases">
        <authorList>
            <person name="Alioto T."/>
            <person name="Alioto T."/>
            <person name="Gomez Garrido J."/>
        </authorList>
    </citation>
    <scope>NUCLEOTIDE SEQUENCE</scope>
    <source>
        <strain evidence="2">A484AB</strain>
    </source>
</reference>
<dbReference type="GO" id="GO:0030134">
    <property type="term" value="C:COPII-coated ER to Golgi transport vesicle"/>
    <property type="evidence" value="ECO:0007669"/>
    <property type="project" value="TreeGrafter"/>
</dbReference>